<dbReference type="SMR" id="G4NDS6"/>
<dbReference type="HOGENOM" id="CLU_2923104_0_0_1"/>
<dbReference type="EMBL" id="CM001235">
    <property type="protein sequence ID" value="EHA48514.1"/>
    <property type="molecule type" value="Genomic_DNA"/>
</dbReference>
<dbReference type="VEuPathDB" id="FungiDB:MGG_00873"/>
<reference evidence="2 3" key="1">
    <citation type="journal article" date="2005" name="Nature">
        <title>The genome sequence of the rice blast fungus Magnaporthe grisea.</title>
        <authorList>
            <person name="Dean R.A."/>
            <person name="Talbot N.J."/>
            <person name="Ebbole D.J."/>
            <person name="Farman M.L."/>
            <person name="Mitchell T.K."/>
            <person name="Orbach M.J."/>
            <person name="Thon M."/>
            <person name="Kulkarni R."/>
            <person name="Xu J.R."/>
            <person name="Pan H."/>
            <person name="Read N.D."/>
            <person name="Lee Y.H."/>
            <person name="Carbone I."/>
            <person name="Brown D."/>
            <person name="Oh Y.Y."/>
            <person name="Donofrio N."/>
            <person name="Jeong J.S."/>
            <person name="Soanes D.M."/>
            <person name="Djonovic S."/>
            <person name="Kolomiets E."/>
            <person name="Rehmeyer C."/>
            <person name="Li W."/>
            <person name="Harding M."/>
            <person name="Kim S."/>
            <person name="Lebrun M.H."/>
            <person name="Bohnert H."/>
            <person name="Coughlan S."/>
            <person name="Butler J."/>
            <person name="Calvo S."/>
            <person name="Ma L.J."/>
            <person name="Nicol R."/>
            <person name="Purcell S."/>
            <person name="Nusbaum C."/>
            <person name="Galagan J.E."/>
            <person name="Birren B.W."/>
        </authorList>
    </citation>
    <scope>NUCLEOTIDE SEQUENCE [LARGE SCALE GENOMIC DNA]</scope>
    <source>
        <strain evidence="3">70-15 / ATCC MYA-4617 / FGSC 8958</strain>
    </source>
</reference>
<name>G4NDS6_PYRO7</name>
<reference key="2">
    <citation type="submission" date="2011-05" db="EMBL/GenBank/DDBJ databases">
        <title>The Genome Sequence of Magnaporthe oryzae 70-15.</title>
        <authorList>
            <consortium name="The Broad Institute Genome Sequencing Platform"/>
            <person name="Ma L.-J."/>
            <person name="Dead R."/>
            <person name="Young S.K."/>
            <person name="Zeng Q."/>
            <person name="Gargeya S."/>
            <person name="Fitzgerald M."/>
            <person name="Haas B."/>
            <person name="Abouelleil A."/>
            <person name="Alvarado L."/>
            <person name="Arachchi H.M."/>
            <person name="Berlin A."/>
            <person name="Brown A."/>
            <person name="Chapman S.B."/>
            <person name="Chen Z."/>
            <person name="Dunbar C."/>
            <person name="Freedman E."/>
            <person name="Gearin G."/>
            <person name="Gellesch M."/>
            <person name="Goldberg J."/>
            <person name="Griggs A."/>
            <person name="Gujja S."/>
            <person name="Heiman D."/>
            <person name="Howarth C."/>
            <person name="Larson L."/>
            <person name="Lui A."/>
            <person name="MacDonald P.J.P."/>
            <person name="Mehta T."/>
            <person name="Montmayeur A."/>
            <person name="Murphy C."/>
            <person name="Neiman D."/>
            <person name="Pearson M."/>
            <person name="Priest M."/>
            <person name="Roberts A."/>
            <person name="Saif S."/>
            <person name="Shea T."/>
            <person name="Shenoy N."/>
            <person name="Sisk P."/>
            <person name="Stolte C."/>
            <person name="Sykes S."/>
            <person name="Yandava C."/>
            <person name="Wortman J."/>
            <person name="Nusbaum C."/>
            <person name="Birren B."/>
        </authorList>
    </citation>
    <scope>NUCLEOTIDE SEQUENCE</scope>
    <source>
        <strain>70-15</strain>
    </source>
</reference>
<dbReference type="OrthoDB" id="5245056at2759"/>
<proteinExistence type="predicted"/>
<feature type="region of interest" description="Disordered" evidence="1">
    <location>
        <begin position="36"/>
        <end position="61"/>
    </location>
</feature>
<evidence type="ECO:0000256" key="1">
    <source>
        <dbReference type="SAM" id="MobiDB-lite"/>
    </source>
</evidence>
<protein>
    <submittedName>
        <fullName evidence="2">Uncharacterized protein</fullName>
    </submittedName>
</protein>
<evidence type="ECO:0000313" key="2">
    <source>
        <dbReference type="EMBL" id="EHA48514.1"/>
    </source>
</evidence>
<dbReference type="InParanoid" id="G4NDS6"/>
<dbReference type="Proteomes" id="UP000009058">
    <property type="component" value="Chromosome 5"/>
</dbReference>
<evidence type="ECO:0000313" key="3">
    <source>
        <dbReference type="Proteomes" id="UP000009058"/>
    </source>
</evidence>
<dbReference type="KEGG" id="mgr:MGG_00873"/>
<sequence>MIVGCEFMEQHPGVLWDQQPPSRKVLLAVQPRMKKGESEQIAANRSRADQQAAAVAREGSK</sequence>
<accession>G4NDS6</accession>
<dbReference type="AlphaFoldDB" id="G4NDS6"/>
<organism evidence="2 3">
    <name type="scientific">Pyricularia oryzae (strain 70-15 / ATCC MYA-4617 / FGSC 8958)</name>
    <name type="common">Rice blast fungus</name>
    <name type="synonym">Magnaporthe oryzae</name>
    <dbReference type="NCBI Taxonomy" id="242507"/>
    <lineage>
        <taxon>Eukaryota</taxon>
        <taxon>Fungi</taxon>
        <taxon>Dikarya</taxon>
        <taxon>Ascomycota</taxon>
        <taxon>Pezizomycotina</taxon>
        <taxon>Sordariomycetes</taxon>
        <taxon>Sordariomycetidae</taxon>
        <taxon>Magnaporthales</taxon>
        <taxon>Pyriculariaceae</taxon>
        <taxon>Pyricularia</taxon>
    </lineage>
</organism>
<dbReference type="GeneID" id="2674607"/>
<dbReference type="RefSeq" id="XP_003718098.1">
    <property type="nucleotide sequence ID" value="XM_003718050.1"/>
</dbReference>
<gene>
    <name evidence="2" type="ORF">MGG_00873</name>
</gene>
<keyword evidence="3" id="KW-1185">Reference proteome</keyword>